<proteinExistence type="predicted"/>
<accession>A0A1B8HFB9</accession>
<evidence type="ECO:0000313" key="2">
    <source>
        <dbReference type="Proteomes" id="UP000092377"/>
    </source>
</evidence>
<dbReference type="Proteomes" id="UP000092377">
    <property type="component" value="Unassembled WGS sequence"/>
</dbReference>
<dbReference type="AlphaFoldDB" id="A0A1B8HFB9"/>
<gene>
    <name evidence="1" type="ORF">AYY18_06005</name>
</gene>
<dbReference type="RefSeq" id="WP_067403020.1">
    <property type="nucleotide sequence ID" value="NZ_LZEY01000023.1"/>
</dbReference>
<reference evidence="2" key="1">
    <citation type="submission" date="2016-06" db="EMBL/GenBank/DDBJ databases">
        <authorList>
            <person name="Butler K."/>
        </authorList>
    </citation>
    <scope>NUCLEOTIDE SEQUENCE [LARGE SCALE GENOMIC DNA]</scope>
    <source>
        <strain evidence="2">GCSL-Mp20</strain>
    </source>
</reference>
<dbReference type="EMBL" id="LZEY01000023">
    <property type="protein sequence ID" value="OBU07773.1"/>
    <property type="molecule type" value="Genomic_DNA"/>
</dbReference>
<evidence type="ECO:0000313" key="1">
    <source>
        <dbReference type="EMBL" id="OBU07773.1"/>
    </source>
</evidence>
<sequence>MNIDALRYLVNDEPEIIEGEARSCNLSEEVTSGIARQVADQGVDSLSPNQRYYFDRAIRPLIENLHCTGFHTEGLGECNAPLPNEQLHDYYANDETLCVNCCQTRDQYRYRMSKNE</sequence>
<keyword evidence="2" id="KW-1185">Reference proteome</keyword>
<dbReference type="OrthoDB" id="5918651at2"/>
<comment type="caution">
    <text evidence="1">The sequence shown here is derived from an EMBL/GenBank/DDBJ whole genome shotgun (WGS) entry which is preliminary data.</text>
</comment>
<protein>
    <submittedName>
        <fullName evidence="1">Uncharacterized protein</fullName>
    </submittedName>
</protein>
<name>A0A1B8HFB9_9GAMM</name>
<organism evidence="1 2">
    <name type="scientific">Morganella psychrotolerans</name>
    <dbReference type="NCBI Taxonomy" id="368603"/>
    <lineage>
        <taxon>Bacteria</taxon>
        <taxon>Pseudomonadati</taxon>
        <taxon>Pseudomonadota</taxon>
        <taxon>Gammaproteobacteria</taxon>
        <taxon>Enterobacterales</taxon>
        <taxon>Morganellaceae</taxon>
        <taxon>Morganella</taxon>
    </lineage>
</organism>